<dbReference type="GO" id="GO:0009231">
    <property type="term" value="P:riboflavin biosynthetic process"/>
    <property type="evidence" value="ECO:0007669"/>
    <property type="project" value="UniProtKB-UniRule"/>
</dbReference>
<gene>
    <name evidence="9" type="primary">ribA</name>
    <name evidence="12" type="ORF">D934_09885</name>
</gene>
<evidence type="ECO:0000256" key="9">
    <source>
        <dbReference type="HAMAP-Rule" id="MF_00179"/>
    </source>
</evidence>
<comment type="catalytic activity">
    <reaction evidence="8 9">
        <text>GTP + 4 H2O = 2,5-diamino-6-hydroxy-4-(5-phosphoribosylamino)-pyrimidine + formate + 2 phosphate + 3 H(+)</text>
        <dbReference type="Rhea" id="RHEA:23704"/>
        <dbReference type="ChEBI" id="CHEBI:15377"/>
        <dbReference type="ChEBI" id="CHEBI:15378"/>
        <dbReference type="ChEBI" id="CHEBI:15740"/>
        <dbReference type="ChEBI" id="CHEBI:37565"/>
        <dbReference type="ChEBI" id="CHEBI:43474"/>
        <dbReference type="ChEBI" id="CHEBI:58614"/>
        <dbReference type="EC" id="3.5.4.25"/>
    </reaction>
</comment>
<feature type="active site" description="Proton acceptor" evidence="9">
    <location>
        <position position="297"/>
    </location>
</feature>
<feature type="binding site" evidence="9">
    <location>
        <position position="241"/>
    </location>
    <ligand>
        <name>GTP</name>
        <dbReference type="ChEBI" id="CHEBI:37565"/>
    </ligand>
</feature>
<dbReference type="AlphaFoldDB" id="A0A060H0U2"/>
<evidence type="ECO:0000256" key="5">
    <source>
        <dbReference type="ARBA" id="ARBA00022801"/>
    </source>
</evidence>
<evidence type="ECO:0000313" key="12">
    <source>
        <dbReference type="EMBL" id="AIC10374.1"/>
    </source>
</evidence>
<feature type="binding site" evidence="9">
    <location>
        <position position="285"/>
    </location>
    <ligand>
        <name>GTP</name>
        <dbReference type="ChEBI" id="CHEBI:37565"/>
    </ligand>
</feature>
<dbReference type="InterPro" id="IPR036144">
    <property type="entry name" value="RibA-like_sf"/>
</dbReference>
<dbReference type="GO" id="GO:0005829">
    <property type="term" value="C:cytosol"/>
    <property type="evidence" value="ECO:0007669"/>
    <property type="project" value="TreeGrafter"/>
</dbReference>
<dbReference type="KEGG" id="xfs:D934_09885"/>
<feature type="binding site" evidence="9">
    <location>
        <begin position="220"/>
        <end position="224"/>
    </location>
    <ligand>
        <name>GTP</name>
        <dbReference type="ChEBI" id="CHEBI:37565"/>
    </ligand>
</feature>
<comment type="function">
    <text evidence="9">Catalyzes the conversion of GTP to 2,5-diamino-6-ribosylamino-4(3H)-pyrimidinone 5'-phosphate (DARP), formate and pyrophosphate.</text>
</comment>
<feature type="binding site" evidence="9">
    <location>
        <begin position="263"/>
        <end position="265"/>
    </location>
    <ligand>
        <name>GTP</name>
        <dbReference type="ChEBI" id="CHEBI:37565"/>
    </ligand>
</feature>
<feature type="binding site" evidence="9">
    <location>
        <position position="320"/>
    </location>
    <ligand>
        <name>GTP</name>
        <dbReference type="ChEBI" id="CHEBI:37565"/>
    </ligand>
</feature>
<dbReference type="NCBIfam" id="NF001591">
    <property type="entry name" value="PRK00393.1"/>
    <property type="match status" value="1"/>
</dbReference>
<feature type="region of interest" description="Disordered" evidence="10">
    <location>
        <begin position="374"/>
        <end position="398"/>
    </location>
</feature>
<dbReference type="NCBIfam" id="NF006456">
    <property type="entry name" value="PRK08815.1"/>
    <property type="match status" value="1"/>
</dbReference>
<evidence type="ECO:0000313" key="13">
    <source>
        <dbReference type="Proteomes" id="UP000027215"/>
    </source>
</evidence>
<keyword evidence="2 9" id="KW-0686">Riboflavin biosynthesis</keyword>
<dbReference type="EC" id="3.5.4.25" evidence="9"/>
<evidence type="ECO:0000256" key="10">
    <source>
        <dbReference type="SAM" id="MobiDB-lite"/>
    </source>
</evidence>
<evidence type="ECO:0000256" key="3">
    <source>
        <dbReference type="ARBA" id="ARBA00022723"/>
    </source>
</evidence>
<accession>A0A060H0U2</accession>
<feature type="binding site" evidence="9">
    <location>
        <position position="236"/>
    </location>
    <ligand>
        <name>Zn(2+)</name>
        <dbReference type="ChEBI" id="CHEBI:29105"/>
        <note>catalytic</note>
    </ligand>
</feature>
<feature type="binding site" evidence="9">
    <location>
        <position position="325"/>
    </location>
    <ligand>
        <name>GTP</name>
        <dbReference type="ChEBI" id="CHEBI:37565"/>
    </ligand>
</feature>
<keyword evidence="6 9" id="KW-0862">Zinc</keyword>
<proteinExistence type="inferred from homology"/>
<dbReference type="GO" id="GO:0008270">
    <property type="term" value="F:zinc ion binding"/>
    <property type="evidence" value="ECO:0007669"/>
    <property type="project" value="UniProtKB-UniRule"/>
</dbReference>
<dbReference type="InterPro" id="IPR032677">
    <property type="entry name" value="GTP_cyclohydro_II"/>
</dbReference>
<reference evidence="12 13" key="1">
    <citation type="submission" date="2013-08" db="EMBL/GenBank/DDBJ databases">
        <authorList>
            <person name="Stouthamer R."/>
            <person name="Nunney L."/>
        </authorList>
    </citation>
    <scope>NUCLEOTIDE SEQUENCE [LARGE SCALE GENOMIC DNA]</scope>
    <source>
        <strain evidence="13">ann-1</strain>
    </source>
</reference>
<comment type="pathway">
    <text evidence="1 9">Cofactor biosynthesis; riboflavin biosynthesis; 5-amino-6-(D-ribitylamino)uracil from GTP: step 1/4.</text>
</comment>
<organism evidence="12 13">
    <name type="scientific">Xylella fastidiosa subsp. sandyi Ann-1</name>
    <dbReference type="NCBI Taxonomy" id="155920"/>
    <lineage>
        <taxon>Bacteria</taxon>
        <taxon>Pseudomonadati</taxon>
        <taxon>Pseudomonadota</taxon>
        <taxon>Gammaproteobacteria</taxon>
        <taxon>Lysobacterales</taxon>
        <taxon>Lysobacteraceae</taxon>
        <taxon>Xylella</taxon>
    </lineage>
</organism>
<dbReference type="GO" id="GO:0005525">
    <property type="term" value="F:GTP binding"/>
    <property type="evidence" value="ECO:0007669"/>
    <property type="project" value="UniProtKB-KW"/>
</dbReference>
<feature type="binding site" evidence="9">
    <location>
        <position position="225"/>
    </location>
    <ligand>
        <name>Zn(2+)</name>
        <dbReference type="ChEBI" id="CHEBI:29105"/>
        <note>catalytic</note>
    </ligand>
</feature>
<feature type="binding site" evidence="9">
    <location>
        <position position="238"/>
    </location>
    <ligand>
        <name>Zn(2+)</name>
        <dbReference type="ChEBI" id="CHEBI:29105"/>
        <note>catalytic</note>
    </ligand>
</feature>
<dbReference type="SUPFAM" id="SSF142695">
    <property type="entry name" value="RibA-like"/>
    <property type="match status" value="1"/>
</dbReference>
<dbReference type="InterPro" id="IPR000926">
    <property type="entry name" value="RibA"/>
</dbReference>
<evidence type="ECO:0000256" key="7">
    <source>
        <dbReference type="ARBA" id="ARBA00023134"/>
    </source>
</evidence>
<dbReference type="PANTHER" id="PTHR21327">
    <property type="entry name" value="GTP CYCLOHYDROLASE II-RELATED"/>
    <property type="match status" value="1"/>
</dbReference>
<dbReference type="HAMAP" id="MF_00179">
    <property type="entry name" value="RibA"/>
    <property type="match status" value="1"/>
</dbReference>
<feature type="domain" description="GTP cyclohydrolase II" evidence="11">
    <location>
        <begin position="178"/>
        <end position="341"/>
    </location>
</feature>
<dbReference type="CDD" id="cd00641">
    <property type="entry name" value="GTP_cyclohydro2"/>
    <property type="match status" value="1"/>
</dbReference>
<evidence type="ECO:0000256" key="2">
    <source>
        <dbReference type="ARBA" id="ARBA00022619"/>
    </source>
</evidence>
<keyword evidence="5 9" id="KW-0378">Hydrolase</keyword>
<comment type="similarity">
    <text evidence="9">Belongs to the GTP cyclohydrolase II family.</text>
</comment>
<dbReference type="Pfam" id="PF00925">
    <property type="entry name" value="GTP_cyclohydro2"/>
    <property type="match status" value="1"/>
</dbReference>
<keyword evidence="7 9" id="KW-0342">GTP-binding</keyword>
<dbReference type="RefSeq" id="WP_020851073.1">
    <property type="nucleotide sequence ID" value="NZ_CP006696.1"/>
</dbReference>
<dbReference type="PIRSF" id="PIRSF001259">
    <property type="entry name" value="RibA"/>
    <property type="match status" value="1"/>
</dbReference>
<dbReference type="HOGENOM" id="CLU_020273_1_2_6"/>
<dbReference type="PANTHER" id="PTHR21327:SF18">
    <property type="entry name" value="3,4-DIHYDROXY-2-BUTANONE 4-PHOSPHATE SYNTHASE"/>
    <property type="match status" value="1"/>
</dbReference>
<dbReference type="UniPathway" id="UPA00275">
    <property type="reaction ID" value="UER00400"/>
</dbReference>
<sequence>MNTPTHSHPHPFGSTSTIRCERAAAELRTGRPVLLIDAHARRHAVMALDSMTAQSFATFANAVGNTHYLFLTPVRSNVLGLEAPQGARIPLATLSYDSLVKLAYLRQPTHPTTWVSGDIMDAAATEITRLALLLPAIVASPLTQHTEHAFADCQTLDLADLNTAAACASTTEYELVTRTPVPLRDLGMSEFIVFRGGIAQRDQVAILIGQPDLNSAVPVRVHSSCLTGDLFGSLKCDCGDQLRHGLATLKALGGGVLLYLDQEGRGNGIAAKIRAYGYQHVGLDTIDADAQLGFGPDERRYTGAVMMLRALGITRIQLLSNNPTKVERLRAAGIIVEQRIPVIGQITEQNEHYLRTKVSRAGHDLDIDALIMTSQTPQDPSETVDGETVKPIAKTGHA</sequence>
<feature type="active site" description="Nucleophile" evidence="9">
    <location>
        <position position="299"/>
    </location>
</feature>
<keyword evidence="4 9" id="KW-0547">Nucleotide-binding</keyword>
<dbReference type="Proteomes" id="UP000027215">
    <property type="component" value="Chromosome"/>
</dbReference>
<evidence type="ECO:0000256" key="1">
    <source>
        <dbReference type="ARBA" id="ARBA00004853"/>
    </source>
</evidence>
<evidence type="ECO:0000256" key="4">
    <source>
        <dbReference type="ARBA" id="ARBA00022741"/>
    </source>
</evidence>
<evidence type="ECO:0000256" key="8">
    <source>
        <dbReference type="ARBA" id="ARBA00049295"/>
    </source>
</evidence>
<evidence type="ECO:0000256" key="6">
    <source>
        <dbReference type="ARBA" id="ARBA00022833"/>
    </source>
</evidence>
<name>A0A060H0U2_XYLFS</name>
<dbReference type="PATRIC" id="fig|155920.8.peg.2314"/>
<comment type="cofactor">
    <cofactor evidence="9">
        <name>Zn(2+)</name>
        <dbReference type="ChEBI" id="CHEBI:29105"/>
    </cofactor>
    <text evidence="9">Binds 1 zinc ion per subunit.</text>
</comment>
<dbReference type="Gene3D" id="3.40.50.10990">
    <property type="entry name" value="GTP cyclohydrolase II"/>
    <property type="match status" value="1"/>
</dbReference>
<protein>
    <recommendedName>
        <fullName evidence="9">GTP cyclohydrolase-2</fullName>
        <ecNumber evidence="9">3.5.4.25</ecNumber>
    </recommendedName>
    <alternativeName>
        <fullName evidence="9">GTP cyclohydrolase II</fullName>
    </alternativeName>
</protein>
<dbReference type="EMBL" id="CP006696">
    <property type="protein sequence ID" value="AIC10374.1"/>
    <property type="molecule type" value="Genomic_DNA"/>
</dbReference>
<evidence type="ECO:0000259" key="11">
    <source>
        <dbReference type="Pfam" id="PF00925"/>
    </source>
</evidence>
<keyword evidence="3 9" id="KW-0479">Metal-binding</keyword>
<dbReference type="GO" id="GO:0003935">
    <property type="term" value="F:GTP cyclohydrolase II activity"/>
    <property type="evidence" value="ECO:0007669"/>
    <property type="project" value="UniProtKB-UniRule"/>
</dbReference>